<dbReference type="STRING" id="82805.SAMN04487998_1767"/>
<dbReference type="CDD" id="cd07185">
    <property type="entry name" value="OmpA_C-like"/>
    <property type="match status" value="1"/>
</dbReference>
<feature type="domain" description="OmpA-like" evidence="6">
    <location>
        <begin position="259"/>
        <end position="370"/>
    </location>
</feature>
<dbReference type="Pfam" id="PF19081">
    <property type="entry name" value="Ig_7"/>
    <property type="match status" value="1"/>
</dbReference>
<dbReference type="EMBL" id="FOHS01000002">
    <property type="protein sequence ID" value="SET42260.1"/>
    <property type="molecule type" value="Genomic_DNA"/>
</dbReference>
<evidence type="ECO:0000313" key="8">
    <source>
        <dbReference type="Proteomes" id="UP000198697"/>
    </source>
</evidence>
<dbReference type="SUPFAM" id="SSF103088">
    <property type="entry name" value="OmpA-like"/>
    <property type="match status" value="1"/>
</dbReference>
<dbReference type="InterPro" id="IPR006665">
    <property type="entry name" value="OmpA-like"/>
</dbReference>
<evidence type="ECO:0000256" key="4">
    <source>
        <dbReference type="PROSITE-ProRule" id="PRU00473"/>
    </source>
</evidence>
<dbReference type="InterPro" id="IPR006664">
    <property type="entry name" value="OMP_bac"/>
</dbReference>
<keyword evidence="8" id="KW-1185">Reference proteome</keyword>
<feature type="signal peptide" evidence="5">
    <location>
        <begin position="1"/>
        <end position="21"/>
    </location>
</feature>
<dbReference type="Pfam" id="PF00691">
    <property type="entry name" value="OmpA"/>
    <property type="match status" value="1"/>
</dbReference>
<comment type="subcellular location">
    <subcellularLocation>
        <location evidence="1">Cell outer membrane</location>
    </subcellularLocation>
</comment>
<protein>
    <submittedName>
        <fullName evidence="7">Outer membrane protein OmpA</fullName>
    </submittedName>
</protein>
<evidence type="ECO:0000259" key="6">
    <source>
        <dbReference type="PROSITE" id="PS51123"/>
    </source>
</evidence>
<evidence type="ECO:0000313" key="7">
    <source>
        <dbReference type="EMBL" id="SET42260.1"/>
    </source>
</evidence>
<feature type="chain" id="PRO_5011497853" evidence="5">
    <location>
        <begin position="22"/>
        <end position="370"/>
    </location>
</feature>
<dbReference type="AlphaFoldDB" id="A0A1I0EAK3"/>
<dbReference type="InterPro" id="IPR036737">
    <property type="entry name" value="OmpA-like_sf"/>
</dbReference>
<evidence type="ECO:0000256" key="5">
    <source>
        <dbReference type="SAM" id="SignalP"/>
    </source>
</evidence>
<dbReference type="InterPro" id="IPR050330">
    <property type="entry name" value="Bact_OuterMem_StrucFunc"/>
</dbReference>
<gene>
    <name evidence="7" type="ORF">SAMN04487998_1767</name>
</gene>
<keyword evidence="2 4" id="KW-0472">Membrane</keyword>
<dbReference type="PROSITE" id="PS51123">
    <property type="entry name" value="OMPA_2"/>
    <property type="match status" value="1"/>
</dbReference>
<dbReference type="Proteomes" id="UP000198697">
    <property type="component" value="Unassembled WGS sequence"/>
</dbReference>
<evidence type="ECO:0000256" key="2">
    <source>
        <dbReference type="ARBA" id="ARBA00023136"/>
    </source>
</evidence>
<name>A0A1I0EAK3_9BACT</name>
<reference evidence="8" key="1">
    <citation type="submission" date="2016-10" db="EMBL/GenBank/DDBJ databases">
        <authorList>
            <person name="Varghese N."/>
            <person name="Submissions S."/>
        </authorList>
    </citation>
    <scope>NUCLEOTIDE SEQUENCE [LARGE SCALE GENOMIC DNA]</scope>
    <source>
        <strain evidence="8">DSM 15310</strain>
    </source>
</reference>
<dbReference type="GO" id="GO:0009279">
    <property type="term" value="C:cell outer membrane"/>
    <property type="evidence" value="ECO:0007669"/>
    <property type="project" value="UniProtKB-SubCell"/>
</dbReference>
<dbReference type="Gene3D" id="3.30.1330.60">
    <property type="entry name" value="OmpA-like domain"/>
    <property type="match status" value="1"/>
</dbReference>
<evidence type="ECO:0000256" key="1">
    <source>
        <dbReference type="ARBA" id="ARBA00004442"/>
    </source>
</evidence>
<proteinExistence type="predicted"/>
<dbReference type="RefSeq" id="WP_177189752.1">
    <property type="nucleotide sequence ID" value="NZ_FOHS01000002.1"/>
</dbReference>
<organism evidence="7 8">
    <name type="scientific">Hymenobacter actinosclerus</name>
    <dbReference type="NCBI Taxonomy" id="82805"/>
    <lineage>
        <taxon>Bacteria</taxon>
        <taxon>Pseudomonadati</taxon>
        <taxon>Bacteroidota</taxon>
        <taxon>Cytophagia</taxon>
        <taxon>Cytophagales</taxon>
        <taxon>Hymenobacteraceae</taxon>
        <taxon>Hymenobacter</taxon>
    </lineage>
</organism>
<dbReference type="PANTHER" id="PTHR30329:SF21">
    <property type="entry name" value="LIPOPROTEIN YIAD-RELATED"/>
    <property type="match status" value="1"/>
</dbReference>
<sequence length="370" mass="40077">MNCKLLLLLLLLLTTAPVARAQSLTGSWQGVETDPGERRGYWPAELRLQQSKSGSLLGVLYQQDGDGAEVSVTFQVRGQRTATGLRLEHGRKLQETGQSLFSYWCSGSVVLSYDAAEEKLTGRAAYQPVGDCDIGNFTFYRVKLKSAPTVPAGAETTLRVSGRNVLWYADAEAQQPLASGNSFRTRLRQTTTFYLAQGYYPTAQSTRVPITIRVSGQPAPTATRPAPPELLAPLPVPLRRPSLASQLPATVRPQPASPALAATPTVLPTVLFRLGTARLLPEAFPALNQLAATLRTNPGLRVEVAGHTDRIGEPGKNQQLSEQRAAAVQKYLIRAGIAAGRINAVGYGDTRPLYPAPDERNRRVEVRAVE</sequence>
<dbReference type="PRINTS" id="PR01021">
    <property type="entry name" value="OMPADOMAIN"/>
</dbReference>
<keyword evidence="5" id="KW-0732">Signal</keyword>
<evidence type="ECO:0000256" key="3">
    <source>
        <dbReference type="ARBA" id="ARBA00023237"/>
    </source>
</evidence>
<accession>A0A1I0EAK3</accession>
<dbReference type="PANTHER" id="PTHR30329">
    <property type="entry name" value="STATOR ELEMENT OF FLAGELLAR MOTOR COMPLEX"/>
    <property type="match status" value="1"/>
</dbReference>
<keyword evidence="3" id="KW-0998">Cell outer membrane</keyword>
<dbReference type="InterPro" id="IPR044023">
    <property type="entry name" value="Ig_7"/>
</dbReference>